<evidence type="ECO:0000313" key="14">
    <source>
        <dbReference type="Proteomes" id="UP000502823"/>
    </source>
</evidence>
<comment type="similarity">
    <text evidence="2">Belongs to the TRAFAC class translation factor GTPase superfamily. Classic translation factor GTPase family. IF-2 subfamily.</text>
</comment>
<dbReference type="PROSITE" id="PS51722">
    <property type="entry name" value="G_TR_2"/>
    <property type="match status" value="1"/>
</dbReference>
<comment type="function">
    <text evidence="9">One of the essential components for the initiation of protein synthesis. Protects formylmethionyl-tRNA from spontaneous hydrolysis and promotes its binding to the 30S ribosomal subunits. Also involved in the hydrolysis of GTP during the formation of the 70S ribosomal complex.</text>
</comment>
<dbReference type="FunFam" id="3.40.50.10050:FF:000001">
    <property type="entry name" value="Translation initiation factor IF-2"/>
    <property type="match status" value="1"/>
</dbReference>
<keyword evidence="4" id="KW-0547">Nucleotide-binding</keyword>
<dbReference type="InterPro" id="IPR015760">
    <property type="entry name" value="TIF_IF2"/>
</dbReference>
<dbReference type="Gene3D" id="3.40.50.300">
    <property type="entry name" value="P-loop containing nucleotide triphosphate hydrolases"/>
    <property type="match status" value="1"/>
</dbReference>
<dbReference type="NCBIfam" id="TIGR00487">
    <property type="entry name" value="IF-2"/>
    <property type="match status" value="1"/>
</dbReference>
<dbReference type="FunFam" id="2.40.30.10:FF:000007">
    <property type="entry name" value="Translation initiation factor IF-2"/>
    <property type="match status" value="1"/>
</dbReference>
<dbReference type="InterPro" id="IPR005225">
    <property type="entry name" value="Small_GTP-bd"/>
</dbReference>
<dbReference type="Proteomes" id="UP000502823">
    <property type="component" value="Unassembled WGS sequence"/>
</dbReference>
<keyword evidence="8" id="KW-0342">GTP-binding</keyword>
<comment type="subcellular location">
    <subcellularLocation>
        <location evidence="1">Mitochondrion</location>
    </subcellularLocation>
</comment>
<feature type="domain" description="Tr-type G" evidence="12">
    <location>
        <begin position="239"/>
        <end position="409"/>
    </location>
</feature>
<evidence type="ECO:0000256" key="9">
    <source>
        <dbReference type="ARBA" id="ARBA00025162"/>
    </source>
</evidence>
<protein>
    <recommendedName>
        <fullName evidence="10">Translation initiation factor IF-2, mitochondrial</fullName>
    </recommendedName>
</protein>
<dbReference type="EMBL" id="BLKM01000798">
    <property type="protein sequence ID" value="GFG38584.1"/>
    <property type="molecule type" value="Genomic_DNA"/>
</dbReference>
<dbReference type="InterPro" id="IPR023115">
    <property type="entry name" value="TIF_IF2_dom3"/>
</dbReference>
<dbReference type="PANTHER" id="PTHR43381">
    <property type="entry name" value="TRANSLATION INITIATION FACTOR IF-2-RELATED"/>
    <property type="match status" value="1"/>
</dbReference>
<dbReference type="SUPFAM" id="SSF52540">
    <property type="entry name" value="P-loop containing nucleoside triphosphate hydrolases"/>
    <property type="match status" value="1"/>
</dbReference>
<evidence type="ECO:0000256" key="8">
    <source>
        <dbReference type="ARBA" id="ARBA00023134"/>
    </source>
</evidence>
<dbReference type="PANTHER" id="PTHR43381:SF20">
    <property type="entry name" value="TRANSLATION INITIATION FACTOR IF-2, MITOCHONDRIAL"/>
    <property type="match status" value="1"/>
</dbReference>
<dbReference type="InterPro" id="IPR000178">
    <property type="entry name" value="TF_IF2_bacterial-like"/>
</dbReference>
<dbReference type="CDD" id="cd03702">
    <property type="entry name" value="IF2_mtIF2_II"/>
    <property type="match status" value="1"/>
</dbReference>
<dbReference type="OrthoDB" id="361630at2759"/>
<dbReference type="FunCoup" id="A0A6L2Q278">
    <property type="interactions" value="1080"/>
</dbReference>
<sequence>MRSTKTLCAWDQINPHQRPTQLGLISSFWARGGLCANCMLLQHQQQSPYLFTENELQDLSLQFVIGLVRYFGHRIPQSSLYGRAWKKDIHRNCSILWNQHLSQPLNMCVQCRLLHLSLTCFKKRKTAEDRKSPAMVRFPPKAKIKKTVIDVWRYMTVADVANAMGKSVDHVFEVMMYINDSVYYNKPTSVIDNMQVIQEIVKKSGMTPRTVSPPDLTESEPINKDATKRPPPDPSVLVKRPPVVTVMGHVDHGKTTLLDSLRDTSVVETEFGGITQHIGAFSVKLKSGETITFLDTPGHAAFTAMRARGANVTDLVVLVVAADDGVMEQTVESIRMAKAAEVPIIVAINKIDKPEADIERTKDMLVPHGIQVEDRRGDVQAIPVSALNGTNLDTLSEAIVLQAELMNLKGDPRGKVEGVVVESRTDPQRGKLSTAIVQRGTLQKGAVLVAGLAWAKVRAMFNEQGQSIQQALPSTPVEVLGWRELPSAGDEIIEVDSEKRAHEVMKWRQSVVQAAKQEAEREAVESKIQEHLKVYKSQLETRRKLGRFKLRPTGPREKEIKEDEGPRVSVVVKGDVHGSVEAILDVLETYDGDSACKLDLVHYGIGNVSETDVELADAFGAIIYCFNVQVPDKVKELAESHKISVRSHNVIYKLVDDLKKEISSQLPLKDVEEILGEANVLQDFEVTEGKKKVHVAGCRCTKGILRKTGRYRLQRGQDVIYDVGMMLASN</sequence>
<evidence type="ECO:0000259" key="12">
    <source>
        <dbReference type="PROSITE" id="PS51722"/>
    </source>
</evidence>
<dbReference type="InterPro" id="IPR027417">
    <property type="entry name" value="P-loop_NTPase"/>
</dbReference>
<name>A0A6L2Q278_COPFO</name>
<dbReference type="GO" id="GO:0003924">
    <property type="term" value="F:GTPase activity"/>
    <property type="evidence" value="ECO:0007669"/>
    <property type="project" value="InterPro"/>
</dbReference>
<evidence type="ECO:0000256" key="10">
    <source>
        <dbReference type="ARBA" id="ARBA00044200"/>
    </source>
</evidence>
<dbReference type="NCBIfam" id="TIGR00231">
    <property type="entry name" value="small_GTP"/>
    <property type="match status" value="1"/>
</dbReference>
<keyword evidence="6" id="KW-0809">Transit peptide</keyword>
<comment type="caution">
    <text evidence="13">The sequence shown here is derived from an EMBL/GenBank/DDBJ whole genome shotgun (WGS) entry which is preliminary data.</text>
</comment>
<evidence type="ECO:0000256" key="1">
    <source>
        <dbReference type="ARBA" id="ARBA00004173"/>
    </source>
</evidence>
<evidence type="ECO:0000256" key="11">
    <source>
        <dbReference type="SAM" id="MobiDB-lite"/>
    </source>
</evidence>
<keyword evidence="7" id="KW-0496">Mitochondrion</keyword>
<dbReference type="Gene3D" id="2.40.30.10">
    <property type="entry name" value="Translation factors"/>
    <property type="match status" value="2"/>
</dbReference>
<accession>A0A6L2Q278</accession>
<dbReference type="GO" id="GO:0005739">
    <property type="term" value="C:mitochondrion"/>
    <property type="evidence" value="ECO:0007669"/>
    <property type="project" value="UniProtKB-SubCell"/>
</dbReference>
<evidence type="ECO:0000256" key="7">
    <source>
        <dbReference type="ARBA" id="ARBA00023128"/>
    </source>
</evidence>
<dbReference type="SUPFAM" id="SSF50447">
    <property type="entry name" value="Translation proteins"/>
    <property type="match status" value="1"/>
</dbReference>
<dbReference type="InterPro" id="IPR053905">
    <property type="entry name" value="EF-G-like_DII"/>
</dbReference>
<feature type="compositionally biased region" description="Basic and acidic residues" evidence="11">
    <location>
        <begin position="221"/>
        <end position="231"/>
    </location>
</feature>
<organism evidence="13 14">
    <name type="scientific">Coptotermes formosanus</name>
    <name type="common">Formosan subterranean termite</name>
    <dbReference type="NCBI Taxonomy" id="36987"/>
    <lineage>
        <taxon>Eukaryota</taxon>
        <taxon>Metazoa</taxon>
        <taxon>Ecdysozoa</taxon>
        <taxon>Arthropoda</taxon>
        <taxon>Hexapoda</taxon>
        <taxon>Insecta</taxon>
        <taxon>Pterygota</taxon>
        <taxon>Neoptera</taxon>
        <taxon>Polyneoptera</taxon>
        <taxon>Dictyoptera</taxon>
        <taxon>Blattodea</taxon>
        <taxon>Blattoidea</taxon>
        <taxon>Termitoidae</taxon>
        <taxon>Rhinotermitidae</taxon>
        <taxon>Coptotermes</taxon>
    </lineage>
</organism>
<proteinExistence type="inferred from homology"/>
<feature type="region of interest" description="Disordered" evidence="11">
    <location>
        <begin position="206"/>
        <end position="237"/>
    </location>
</feature>
<dbReference type="InParanoid" id="A0A6L2Q278"/>
<dbReference type="Pfam" id="PF11987">
    <property type="entry name" value="IF-2"/>
    <property type="match status" value="1"/>
</dbReference>
<reference evidence="14" key="1">
    <citation type="submission" date="2020-01" db="EMBL/GenBank/DDBJ databases">
        <title>Draft genome sequence of the Termite Coptotermes fromosanus.</title>
        <authorList>
            <person name="Itakura S."/>
            <person name="Yosikawa Y."/>
            <person name="Umezawa K."/>
        </authorList>
    </citation>
    <scope>NUCLEOTIDE SEQUENCE [LARGE SCALE GENOMIC DNA]</scope>
</reference>
<dbReference type="GO" id="GO:0005525">
    <property type="term" value="F:GTP binding"/>
    <property type="evidence" value="ECO:0007669"/>
    <property type="project" value="UniProtKB-KW"/>
</dbReference>
<dbReference type="Pfam" id="PF22042">
    <property type="entry name" value="EF-G_D2"/>
    <property type="match status" value="1"/>
</dbReference>
<dbReference type="GO" id="GO:0003743">
    <property type="term" value="F:translation initiation factor activity"/>
    <property type="evidence" value="ECO:0007669"/>
    <property type="project" value="UniProtKB-KW"/>
</dbReference>
<dbReference type="Gene3D" id="3.40.50.10050">
    <property type="entry name" value="Translation initiation factor IF- 2, domain 3"/>
    <property type="match status" value="1"/>
</dbReference>
<evidence type="ECO:0000256" key="6">
    <source>
        <dbReference type="ARBA" id="ARBA00022946"/>
    </source>
</evidence>
<dbReference type="FunFam" id="3.40.50.300:FF:000019">
    <property type="entry name" value="Translation initiation factor IF-2"/>
    <property type="match status" value="1"/>
</dbReference>
<dbReference type="InterPro" id="IPR036925">
    <property type="entry name" value="TIF_IF2_dom3_sf"/>
</dbReference>
<dbReference type="InterPro" id="IPR009000">
    <property type="entry name" value="Transl_B-barrel_sf"/>
</dbReference>
<dbReference type="AlphaFoldDB" id="A0A6L2Q278"/>
<evidence type="ECO:0000256" key="5">
    <source>
        <dbReference type="ARBA" id="ARBA00022917"/>
    </source>
</evidence>
<dbReference type="InterPro" id="IPR000795">
    <property type="entry name" value="T_Tr_GTP-bd_dom"/>
</dbReference>
<evidence type="ECO:0000313" key="13">
    <source>
        <dbReference type="EMBL" id="GFG38584.1"/>
    </source>
</evidence>
<gene>
    <name evidence="13" type="ORF">Cfor_07117</name>
</gene>
<dbReference type="Pfam" id="PF00009">
    <property type="entry name" value="GTP_EFTU"/>
    <property type="match status" value="1"/>
</dbReference>
<evidence type="ECO:0000256" key="2">
    <source>
        <dbReference type="ARBA" id="ARBA00007733"/>
    </source>
</evidence>
<evidence type="ECO:0000256" key="4">
    <source>
        <dbReference type="ARBA" id="ARBA00022741"/>
    </source>
</evidence>
<evidence type="ECO:0000256" key="3">
    <source>
        <dbReference type="ARBA" id="ARBA00022540"/>
    </source>
</evidence>
<dbReference type="InterPro" id="IPR044145">
    <property type="entry name" value="IF2_II"/>
</dbReference>
<keyword evidence="14" id="KW-1185">Reference proteome</keyword>
<dbReference type="SUPFAM" id="SSF52156">
    <property type="entry name" value="Initiation factor IF2/eIF5b, domain 3"/>
    <property type="match status" value="1"/>
</dbReference>
<keyword evidence="3" id="KW-0396">Initiation factor</keyword>
<dbReference type="CDD" id="cd01887">
    <property type="entry name" value="IF2_eIF5B"/>
    <property type="match status" value="1"/>
</dbReference>
<keyword evidence="5" id="KW-0648">Protein biosynthesis</keyword>